<dbReference type="InterPro" id="IPR012337">
    <property type="entry name" value="RNaseH-like_sf"/>
</dbReference>
<feature type="domain" description="Integrase catalytic" evidence="2">
    <location>
        <begin position="1"/>
        <end position="137"/>
    </location>
</feature>
<dbReference type="PANTHER" id="PTHR37984">
    <property type="entry name" value="PROTEIN CBG26694"/>
    <property type="match status" value="1"/>
</dbReference>
<dbReference type="GO" id="GO:0003676">
    <property type="term" value="F:nucleic acid binding"/>
    <property type="evidence" value="ECO:0007669"/>
    <property type="project" value="InterPro"/>
</dbReference>
<reference evidence="3" key="2">
    <citation type="journal article" date="2024" name="Plant">
        <title>Genomic evolution and insights into agronomic trait innovations of Sesamum species.</title>
        <authorList>
            <person name="Miao H."/>
            <person name="Wang L."/>
            <person name="Qu L."/>
            <person name="Liu H."/>
            <person name="Sun Y."/>
            <person name="Le M."/>
            <person name="Wang Q."/>
            <person name="Wei S."/>
            <person name="Zheng Y."/>
            <person name="Lin W."/>
            <person name="Duan Y."/>
            <person name="Cao H."/>
            <person name="Xiong S."/>
            <person name="Wang X."/>
            <person name="Wei L."/>
            <person name="Li C."/>
            <person name="Ma Q."/>
            <person name="Ju M."/>
            <person name="Zhao R."/>
            <person name="Li G."/>
            <person name="Mu C."/>
            <person name="Tian Q."/>
            <person name="Mei H."/>
            <person name="Zhang T."/>
            <person name="Gao T."/>
            <person name="Zhang H."/>
        </authorList>
    </citation>
    <scope>NUCLEOTIDE SEQUENCE</scope>
    <source>
        <strain evidence="3">KEN1</strain>
    </source>
</reference>
<dbReference type="SUPFAM" id="SSF53098">
    <property type="entry name" value="Ribonuclease H-like"/>
    <property type="match status" value="1"/>
</dbReference>
<evidence type="ECO:0000313" key="3">
    <source>
        <dbReference type="EMBL" id="KAL0405147.1"/>
    </source>
</evidence>
<gene>
    <name evidence="3" type="ORF">Slati_3828600</name>
</gene>
<keyword evidence="1" id="KW-0732">Signal</keyword>
<feature type="signal peptide" evidence="1">
    <location>
        <begin position="1"/>
        <end position="16"/>
    </location>
</feature>
<protein>
    <recommendedName>
        <fullName evidence="2">Integrase catalytic domain-containing protein</fullName>
    </recommendedName>
</protein>
<feature type="chain" id="PRO_5043486801" description="Integrase catalytic domain-containing protein" evidence="1">
    <location>
        <begin position="17"/>
        <end position="161"/>
    </location>
</feature>
<sequence length="161" mass="18463">MVIWVVVDLLLKYAHFIGLPAKFSASSLAGYFTVEIYRLHGMPKSIVSNRDPLFLSTFWRELFCLNGTKLAFNSAYQPQTDGQTEVLNRILEIYLQRFVSEELQLCFRFLHLVEFWYNSTHHSSIGMMHFQALYGRTPPSIASYLPGSSKVATSGEALHHR</sequence>
<comment type="caution">
    <text evidence="3">The sequence shown here is derived from an EMBL/GenBank/DDBJ whole genome shotgun (WGS) entry which is preliminary data.</text>
</comment>
<dbReference type="InterPro" id="IPR001584">
    <property type="entry name" value="Integrase_cat-core"/>
</dbReference>
<accession>A0AAW2TKN4</accession>
<dbReference type="InterPro" id="IPR036397">
    <property type="entry name" value="RNaseH_sf"/>
</dbReference>
<dbReference type="Gene3D" id="3.30.420.10">
    <property type="entry name" value="Ribonuclease H-like superfamily/Ribonuclease H"/>
    <property type="match status" value="1"/>
</dbReference>
<dbReference type="InterPro" id="IPR050951">
    <property type="entry name" value="Retrovirus_Pol_polyprotein"/>
</dbReference>
<name>A0AAW2TKN4_9LAMI</name>
<evidence type="ECO:0000256" key="1">
    <source>
        <dbReference type="SAM" id="SignalP"/>
    </source>
</evidence>
<reference evidence="3" key="1">
    <citation type="submission" date="2020-06" db="EMBL/GenBank/DDBJ databases">
        <authorList>
            <person name="Li T."/>
            <person name="Hu X."/>
            <person name="Zhang T."/>
            <person name="Song X."/>
            <person name="Zhang H."/>
            <person name="Dai N."/>
            <person name="Sheng W."/>
            <person name="Hou X."/>
            <person name="Wei L."/>
        </authorList>
    </citation>
    <scope>NUCLEOTIDE SEQUENCE</scope>
    <source>
        <strain evidence="3">KEN1</strain>
        <tissue evidence="3">Leaf</tissue>
    </source>
</reference>
<dbReference type="PANTHER" id="PTHR37984:SF5">
    <property type="entry name" value="PROTEIN NYNRIN-LIKE"/>
    <property type="match status" value="1"/>
</dbReference>
<proteinExistence type="predicted"/>
<dbReference type="EMBL" id="JACGWN010000014">
    <property type="protein sequence ID" value="KAL0405147.1"/>
    <property type="molecule type" value="Genomic_DNA"/>
</dbReference>
<dbReference type="GO" id="GO:0015074">
    <property type="term" value="P:DNA integration"/>
    <property type="evidence" value="ECO:0007669"/>
    <property type="project" value="InterPro"/>
</dbReference>
<dbReference type="PROSITE" id="PS50994">
    <property type="entry name" value="INTEGRASE"/>
    <property type="match status" value="1"/>
</dbReference>
<evidence type="ECO:0000259" key="2">
    <source>
        <dbReference type="PROSITE" id="PS50994"/>
    </source>
</evidence>
<dbReference type="AlphaFoldDB" id="A0AAW2TKN4"/>
<organism evidence="3">
    <name type="scientific">Sesamum latifolium</name>
    <dbReference type="NCBI Taxonomy" id="2727402"/>
    <lineage>
        <taxon>Eukaryota</taxon>
        <taxon>Viridiplantae</taxon>
        <taxon>Streptophyta</taxon>
        <taxon>Embryophyta</taxon>
        <taxon>Tracheophyta</taxon>
        <taxon>Spermatophyta</taxon>
        <taxon>Magnoliopsida</taxon>
        <taxon>eudicotyledons</taxon>
        <taxon>Gunneridae</taxon>
        <taxon>Pentapetalae</taxon>
        <taxon>asterids</taxon>
        <taxon>lamiids</taxon>
        <taxon>Lamiales</taxon>
        <taxon>Pedaliaceae</taxon>
        <taxon>Sesamum</taxon>
    </lineage>
</organism>